<comment type="caution">
    <text evidence="3">The sequence shown here is derived from an EMBL/GenBank/DDBJ whole genome shotgun (WGS) entry which is preliminary data.</text>
</comment>
<keyword evidence="2" id="KW-0175">Coiled coil</keyword>
<keyword evidence="4" id="KW-1185">Reference proteome</keyword>
<evidence type="ECO:0000313" key="4">
    <source>
        <dbReference type="Proteomes" id="UP001195483"/>
    </source>
</evidence>
<dbReference type="EMBL" id="JAEAOA010002356">
    <property type="protein sequence ID" value="KAK3608660.1"/>
    <property type="molecule type" value="Genomic_DNA"/>
</dbReference>
<sequence>MILNIDQSTAFDIYSIGSFHPNLDISGYLQIQTSCKDMPAFPLFKLVGTLVKIGAKPLANRVKISAKNSPRVQAIARWSGQTYHRWDVYYRTKLIGVKSDSANIKPLTDEMAVEEGANIISESIIYLTPLIIFFADYYYTKAKSRNKEEEQVHYLKSLERRMQEMELKEEQHFAQYRELQRFCTAMFQDCEKMVKEKTR</sequence>
<dbReference type="AlphaFoldDB" id="A0AAE0TDZ7"/>
<name>A0AAE0TDZ7_9BIVA</name>
<dbReference type="PANTHER" id="PTHR12499">
    <property type="entry name" value="OPTIC ATROPHY 3 PROTEIN OPA3"/>
    <property type="match status" value="1"/>
</dbReference>
<dbReference type="InterPro" id="IPR010754">
    <property type="entry name" value="OPA3-like"/>
</dbReference>
<dbReference type="PANTHER" id="PTHR12499:SF0">
    <property type="entry name" value="OPTIC ATROPHY 3 PROTEIN"/>
    <property type="match status" value="1"/>
</dbReference>
<comment type="similarity">
    <text evidence="1">Belongs to the OPA3 family.</text>
</comment>
<evidence type="ECO:0000256" key="1">
    <source>
        <dbReference type="ARBA" id="ARBA00007584"/>
    </source>
</evidence>
<dbReference type="Proteomes" id="UP001195483">
    <property type="component" value="Unassembled WGS sequence"/>
</dbReference>
<dbReference type="GO" id="GO:0019216">
    <property type="term" value="P:regulation of lipid metabolic process"/>
    <property type="evidence" value="ECO:0007669"/>
    <property type="project" value="TreeGrafter"/>
</dbReference>
<accession>A0AAE0TDZ7</accession>
<reference evidence="3" key="1">
    <citation type="journal article" date="2021" name="Genome Biol. Evol.">
        <title>A High-Quality Reference Genome for a Parasitic Bivalve with Doubly Uniparental Inheritance (Bivalvia: Unionida).</title>
        <authorList>
            <person name="Smith C.H."/>
        </authorList>
    </citation>
    <scope>NUCLEOTIDE SEQUENCE</scope>
    <source>
        <strain evidence="3">CHS0354</strain>
    </source>
</reference>
<organism evidence="3 4">
    <name type="scientific">Potamilus streckersoni</name>
    <dbReference type="NCBI Taxonomy" id="2493646"/>
    <lineage>
        <taxon>Eukaryota</taxon>
        <taxon>Metazoa</taxon>
        <taxon>Spiralia</taxon>
        <taxon>Lophotrochozoa</taxon>
        <taxon>Mollusca</taxon>
        <taxon>Bivalvia</taxon>
        <taxon>Autobranchia</taxon>
        <taxon>Heteroconchia</taxon>
        <taxon>Palaeoheterodonta</taxon>
        <taxon>Unionida</taxon>
        <taxon>Unionoidea</taxon>
        <taxon>Unionidae</taxon>
        <taxon>Ambleminae</taxon>
        <taxon>Lampsilini</taxon>
        <taxon>Potamilus</taxon>
    </lineage>
</organism>
<reference evidence="3" key="3">
    <citation type="submission" date="2023-05" db="EMBL/GenBank/DDBJ databases">
        <authorList>
            <person name="Smith C.H."/>
        </authorList>
    </citation>
    <scope>NUCLEOTIDE SEQUENCE</scope>
    <source>
        <strain evidence="3">CHS0354</strain>
        <tissue evidence="3">Mantle</tissue>
    </source>
</reference>
<evidence type="ECO:0000256" key="2">
    <source>
        <dbReference type="ARBA" id="ARBA00023054"/>
    </source>
</evidence>
<protein>
    <submittedName>
        <fullName evidence="3">Uncharacterized protein</fullName>
    </submittedName>
</protein>
<gene>
    <name evidence="3" type="ORF">CHS0354_042672</name>
</gene>
<proteinExistence type="inferred from homology"/>
<evidence type="ECO:0000313" key="3">
    <source>
        <dbReference type="EMBL" id="KAK3608660.1"/>
    </source>
</evidence>
<dbReference type="Pfam" id="PF07047">
    <property type="entry name" value="OPA3"/>
    <property type="match status" value="1"/>
</dbReference>
<dbReference type="GO" id="GO:0005739">
    <property type="term" value="C:mitochondrion"/>
    <property type="evidence" value="ECO:0007669"/>
    <property type="project" value="TreeGrafter"/>
</dbReference>
<reference evidence="3" key="2">
    <citation type="journal article" date="2021" name="Genome Biol. Evol.">
        <title>Developing a high-quality reference genome for a parasitic bivalve with doubly uniparental inheritance (Bivalvia: Unionida).</title>
        <authorList>
            <person name="Smith C.H."/>
        </authorList>
    </citation>
    <scope>NUCLEOTIDE SEQUENCE</scope>
    <source>
        <strain evidence="3">CHS0354</strain>
        <tissue evidence="3">Mantle</tissue>
    </source>
</reference>